<comment type="function">
    <text evidence="2">Required for morphogenesis under gluconeogenic growth conditions.</text>
</comment>
<evidence type="ECO:0000256" key="2">
    <source>
        <dbReference type="HAMAP-Rule" id="MF_00973"/>
    </source>
</evidence>
<dbReference type="HAMAP" id="MF_00973">
    <property type="entry name" value="Gluconeogen_factor"/>
    <property type="match status" value="1"/>
</dbReference>
<comment type="subcellular location">
    <subcellularLocation>
        <location evidence="2">Cytoplasm</location>
    </subcellularLocation>
</comment>
<dbReference type="InterPro" id="IPR002882">
    <property type="entry name" value="CofD"/>
</dbReference>
<evidence type="ECO:0000256" key="3">
    <source>
        <dbReference type="SAM" id="MobiDB-lite"/>
    </source>
</evidence>
<comment type="caution">
    <text evidence="5">The sequence shown here is derived from an EMBL/GenBank/DDBJ whole genome shotgun (WGS) entry which is preliminary data.</text>
</comment>
<protein>
    <recommendedName>
        <fullName evidence="2">Putative gluconeogenesis factor</fullName>
    </recommendedName>
</protein>
<name>A0ABS7L137_CLOSR</name>
<feature type="region of interest" description="Disordered" evidence="3">
    <location>
        <begin position="439"/>
        <end position="459"/>
    </location>
</feature>
<keyword evidence="6" id="KW-1185">Reference proteome</keyword>
<keyword evidence="4" id="KW-0472">Membrane</keyword>
<dbReference type="SUPFAM" id="SSF142338">
    <property type="entry name" value="CofD-like"/>
    <property type="match status" value="1"/>
</dbReference>
<dbReference type="Pfam" id="PF01933">
    <property type="entry name" value="CofD"/>
    <property type="match status" value="1"/>
</dbReference>
<proteinExistence type="inferred from homology"/>
<dbReference type="InterPro" id="IPR010119">
    <property type="entry name" value="Gluconeogen_factor"/>
</dbReference>
<dbReference type="Gene3D" id="3.40.50.10680">
    <property type="entry name" value="CofD-like domains"/>
    <property type="match status" value="1"/>
</dbReference>
<reference evidence="5 6" key="1">
    <citation type="journal article" date="2021" name="Cell Host Microbe">
        <title>in vivo commensal control of Clostridioides difficile virulence.</title>
        <authorList>
            <person name="Girinathan B.P."/>
            <person name="Dibenedetto N."/>
            <person name="Worley J.N."/>
            <person name="Peltier J."/>
            <person name="Arrieta-Ortiz M.L."/>
            <person name="Rupa Christinal Immanuel S."/>
            <person name="Lavin R."/>
            <person name="Delaney M.L."/>
            <person name="Cummins C."/>
            <person name="Hoffmann M."/>
            <person name="Luo Y."/>
            <person name="Gonzalez-Escalona N."/>
            <person name="Allard M."/>
            <person name="Onderdonk A.B."/>
            <person name="Gerber G.K."/>
            <person name="Sonenshein A.L."/>
            <person name="Baliga N."/>
            <person name="Dupuy B."/>
            <person name="Bry L."/>
        </authorList>
    </citation>
    <scope>NUCLEOTIDE SEQUENCE [LARGE SCALE GENOMIC DNA]</scope>
    <source>
        <strain evidence="5 6">DSM 599</strain>
    </source>
</reference>
<gene>
    <name evidence="5" type="ORF">K5V21_15115</name>
</gene>
<feature type="transmembrane region" description="Helical" evidence="4">
    <location>
        <begin position="16"/>
        <end position="35"/>
    </location>
</feature>
<evidence type="ECO:0000313" key="5">
    <source>
        <dbReference type="EMBL" id="MBY0756778.1"/>
    </source>
</evidence>
<comment type="similarity">
    <text evidence="2">Belongs to the gluconeogenesis factor family.</text>
</comment>
<dbReference type="PANTHER" id="PTHR30135:SF3">
    <property type="entry name" value="GLUCONEOGENESIS FACTOR-RELATED"/>
    <property type="match status" value="1"/>
</dbReference>
<keyword evidence="4" id="KW-0812">Transmembrane</keyword>
<sequence>MRLSDWFKPGIKVKRWIAFGLFGILLIAFGFNELVTHRVYDIYYKLFYICLNVTGVFVIYISITEGIKSVIALMNKGYIRMSLDSKKIETLITEKRLLVKGPKIVVIGGGTGLSTMLRGLKYYTSNITAIVTVGDDGGGSGALREDLGMLPPGDIRNCILALADMEPLMEDLLQYRFTDGRLKGQSFGNLFLAAMDGVSGNFVDAVQQMSSVLAVTGKVLPVTLDDMKLVAKLENGNIVEGESDIPEEALRQKSRIKKLSIEPSDAKPLEEALEAIRDADAIVMGPGSLYTSVLPNLLVNGIVGEIKKSSAFKIYISNVMTQPGETDGFKVTDHINVLRKYGGKDIVNCVIANVGSISDDMKEKYKDKGSEIVNIDRKNIKDLGIDIVEKNLVRVSKGTIKHDSDYLAQVLVETIMEKKLLYDRRKIIEYMYLSQRIKERDKTEKKFKRDSSNKDNSNK</sequence>
<accession>A0ABS7L137</accession>
<keyword evidence="4" id="KW-1133">Transmembrane helix</keyword>
<evidence type="ECO:0000256" key="4">
    <source>
        <dbReference type="SAM" id="Phobius"/>
    </source>
</evidence>
<dbReference type="NCBIfam" id="TIGR01826">
    <property type="entry name" value="CofD_related"/>
    <property type="match status" value="1"/>
</dbReference>
<dbReference type="CDD" id="cd07187">
    <property type="entry name" value="YvcK_like"/>
    <property type="match status" value="1"/>
</dbReference>
<dbReference type="EMBL" id="JAIKTU010000013">
    <property type="protein sequence ID" value="MBY0756778.1"/>
    <property type="molecule type" value="Genomic_DNA"/>
</dbReference>
<feature type="transmembrane region" description="Helical" evidence="4">
    <location>
        <begin position="42"/>
        <end position="63"/>
    </location>
</feature>
<dbReference type="InterPro" id="IPR038136">
    <property type="entry name" value="CofD-like_dom_sf"/>
</dbReference>
<evidence type="ECO:0000313" key="6">
    <source>
        <dbReference type="Proteomes" id="UP001299068"/>
    </source>
</evidence>
<keyword evidence="1 2" id="KW-0963">Cytoplasm</keyword>
<evidence type="ECO:0000256" key="1">
    <source>
        <dbReference type="ARBA" id="ARBA00022490"/>
    </source>
</evidence>
<organism evidence="5 6">
    <name type="scientific">Clostridium sardiniense</name>
    <name type="common">Clostridium absonum</name>
    <dbReference type="NCBI Taxonomy" id="29369"/>
    <lineage>
        <taxon>Bacteria</taxon>
        <taxon>Bacillati</taxon>
        <taxon>Bacillota</taxon>
        <taxon>Clostridia</taxon>
        <taxon>Eubacteriales</taxon>
        <taxon>Clostridiaceae</taxon>
        <taxon>Clostridium</taxon>
    </lineage>
</organism>
<dbReference type="RefSeq" id="WP_221861995.1">
    <property type="nucleotide sequence ID" value="NZ_JAIKTU010000013.1"/>
</dbReference>
<dbReference type="Proteomes" id="UP001299068">
    <property type="component" value="Unassembled WGS sequence"/>
</dbReference>
<dbReference type="PANTHER" id="PTHR30135">
    <property type="entry name" value="UNCHARACTERIZED PROTEIN YVCK-RELATED"/>
    <property type="match status" value="1"/>
</dbReference>